<sequence length="491" mass="55356">MKIQKIIVLSAFIAVLGFASCSNGSSSDGASETDFNSKQALKFDLTNAKAIASVEESSSRNIAARASSSNLNSPPIKILEDSSVASILSIPSNAQGNISEIEKIINTQDRSGNKYLYIVFNGSSWFGYNGEDGEYINVNLSQLICVYEDGSYKDILGSNNNSSNPDWIDPYLKEYIQTDLNGCLYFIKCTNNNVSICKYDPVSQKTSNLTAPLEGINYGKFQMSQDGTKIFVSGNRYNYSSSSYGNSAYFIRYIPVQFPEDFKNIYYSSESYANYGWVYQDSTDYFYYIQENKNKHGLYRIKTSTMEEEHFYKDKFISVNEEPEDNNYYSSDYYLKTESGNYISPYYYNQLYSTSNGIWAQPNSYYGSSKQFMKIVDNYGTYVGKTFDSVAPIGLYTYNDAFYFLNAILDSSGNETGAQNIYMFDTNSGKFENLFEKVPVELEIISYSAGNGKLYFSAVKGISLLNGTIDLETKEFTRLDTENKLTSIAAY</sequence>
<dbReference type="PROSITE" id="PS51257">
    <property type="entry name" value="PROKAR_LIPOPROTEIN"/>
    <property type="match status" value="1"/>
</dbReference>
<evidence type="ECO:0000256" key="1">
    <source>
        <dbReference type="SAM" id="SignalP"/>
    </source>
</evidence>
<organism evidence="2 3">
    <name type="scientific">Treponema succinifaciens (strain ATCC 33096 / DSM 2489 / 6091)</name>
    <dbReference type="NCBI Taxonomy" id="869209"/>
    <lineage>
        <taxon>Bacteria</taxon>
        <taxon>Pseudomonadati</taxon>
        <taxon>Spirochaetota</taxon>
        <taxon>Spirochaetia</taxon>
        <taxon>Spirochaetales</taxon>
        <taxon>Treponemataceae</taxon>
        <taxon>Treponema</taxon>
    </lineage>
</organism>
<evidence type="ECO:0000313" key="3">
    <source>
        <dbReference type="Proteomes" id="UP000006852"/>
    </source>
</evidence>
<dbReference type="GeneID" id="302998539"/>
<dbReference type="KEGG" id="tsu:Tresu_1377"/>
<reference evidence="2 3" key="1">
    <citation type="journal article" date="2011" name="Stand. Genomic Sci.">
        <title>Complete genome sequence of Treponema succinifaciens type strain (6091).</title>
        <authorList>
            <person name="Han C."/>
            <person name="Gronow S."/>
            <person name="Teshima H."/>
            <person name="Lapidus A."/>
            <person name="Nolan M."/>
            <person name="Lucas S."/>
            <person name="Hammon N."/>
            <person name="Deshpande S."/>
            <person name="Cheng J.F."/>
            <person name="Zeytun A."/>
            <person name="Tapia R."/>
            <person name="Goodwin L."/>
            <person name="Pitluck S."/>
            <person name="Liolios K."/>
            <person name="Pagani I."/>
            <person name="Ivanova N."/>
            <person name="Mavromatis K."/>
            <person name="Mikhailova N."/>
            <person name="Huntemann M."/>
            <person name="Pati A."/>
            <person name="Chen A."/>
            <person name="Palaniappan K."/>
            <person name="Land M."/>
            <person name="Hauser L."/>
            <person name="Brambilla E.M."/>
            <person name="Rohde M."/>
            <person name="Goker M."/>
            <person name="Woyke T."/>
            <person name="Bristow J."/>
            <person name="Eisen J.A."/>
            <person name="Markowitz V."/>
            <person name="Hugenholtz P."/>
            <person name="Kyrpides N.C."/>
            <person name="Klenk H.P."/>
            <person name="Detter J.C."/>
        </authorList>
    </citation>
    <scope>NUCLEOTIDE SEQUENCE [LARGE SCALE GENOMIC DNA]</scope>
    <source>
        <strain evidence="3">ATCC 33096 / DSM 2489 / 6091</strain>
    </source>
</reference>
<gene>
    <name evidence="2" type="ordered locus">Tresu_1377</name>
</gene>
<keyword evidence="1" id="KW-0732">Signal</keyword>
<keyword evidence="3" id="KW-1185">Reference proteome</keyword>
<name>F2NSP6_TRES6</name>
<reference evidence="3" key="2">
    <citation type="submission" date="2011-04" db="EMBL/GenBank/DDBJ databases">
        <title>The complete genome of chromosome of Treponema succinifaciens DSM 2489.</title>
        <authorList>
            <person name="Lucas S."/>
            <person name="Copeland A."/>
            <person name="Lapidus A."/>
            <person name="Bruce D."/>
            <person name="Goodwin L."/>
            <person name="Pitluck S."/>
            <person name="Peters L."/>
            <person name="Kyrpides N."/>
            <person name="Mavromatis K."/>
            <person name="Ivanova N."/>
            <person name="Ovchinnikova G."/>
            <person name="Teshima H."/>
            <person name="Detter J.C."/>
            <person name="Tapia R."/>
            <person name="Han C."/>
            <person name="Land M."/>
            <person name="Hauser L."/>
            <person name="Markowitz V."/>
            <person name="Cheng J.-F."/>
            <person name="Hugenholtz P."/>
            <person name="Woyke T."/>
            <person name="Wu D."/>
            <person name="Gronow S."/>
            <person name="Wellnitz S."/>
            <person name="Brambilla E."/>
            <person name="Klenk H.-P."/>
            <person name="Eisen J.A."/>
        </authorList>
    </citation>
    <scope>NUCLEOTIDE SEQUENCE [LARGE SCALE GENOMIC DNA]</scope>
    <source>
        <strain evidence="3">ATCC 33096 / DSM 2489 / 6091</strain>
    </source>
</reference>
<evidence type="ECO:0008006" key="4">
    <source>
        <dbReference type="Google" id="ProtNLM"/>
    </source>
</evidence>
<dbReference type="EMBL" id="CP002631">
    <property type="protein sequence ID" value="AEB14284.1"/>
    <property type="molecule type" value="Genomic_DNA"/>
</dbReference>
<dbReference type="RefSeq" id="WP_013701567.1">
    <property type="nucleotide sequence ID" value="NC_015385.1"/>
</dbReference>
<accession>F2NSP6</accession>
<feature type="signal peptide" evidence="1">
    <location>
        <begin position="1"/>
        <end position="24"/>
    </location>
</feature>
<protein>
    <recommendedName>
        <fullName evidence="4">Lipoprotein</fullName>
    </recommendedName>
</protein>
<dbReference type="HOGENOM" id="CLU_555411_0_0_12"/>
<dbReference type="Proteomes" id="UP000006852">
    <property type="component" value="Chromosome"/>
</dbReference>
<dbReference type="AlphaFoldDB" id="F2NSP6"/>
<feature type="chain" id="PRO_5003287401" description="Lipoprotein" evidence="1">
    <location>
        <begin position="25"/>
        <end position="491"/>
    </location>
</feature>
<proteinExistence type="predicted"/>
<evidence type="ECO:0000313" key="2">
    <source>
        <dbReference type="EMBL" id="AEB14284.1"/>
    </source>
</evidence>